<feature type="compositionally biased region" description="Pro residues" evidence="3">
    <location>
        <begin position="435"/>
        <end position="451"/>
    </location>
</feature>
<dbReference type="PANTHER" id="PTHR48024:SF45">
    <property type="entry name" value="RNA BINDING DOMAIN PROTEIN"/>
    <property type="match status" value="1"/>
</dbReference>
<dbReference type="InterPro" id="IPR035979">
    <property type="entry name" value="RBD_domain_sf"/>
</dbReference>
<evidence type="ECO:0000256" key="3">
    <source>
        <dbReference type="SAM" id="MobiDB-lite"/>
    </source>
</evidence>
<dbReference type="SMART" id="SM00360">
    <property type="entry name" value="RRM"/>
    <property type="match status" value="2"/>
</dbReference>
<keyword evidence="6" id="KW-1185">Reference proteome</keyword>
<feature type="region of interest" description="Disordered" evidence="3">
    <location>
        <begin position="434"/>
        <end position="464"/>
    </location>
</feature>
<dbReference type="InterPro" id="IPR050886">
    <property type="entry name" value="RNA-binding_reg"/>
</dbReference>
<feature type="domain" description="RRM" evidence="4">
    <location>
        <begin position="281"/>
        <end position="358"/>
    </location>
</feature>
<keyword evidence="1 2" id="KW-0694">RNA-binding</keyword>
<evidence type="ECO:0000256" key="1">
    <source>
        <dbReference type="ARBA" id="ARBA00022884"/>
    </source>
</evidence>
<dbReference type="GO" id="GO:0005634">
    <property type="term" value="C:nucleus"/>
    <property type="evidence" value="ECO:0007669"/>
    <property type="project" value="TreeGrafter"/>
</dbReference>
<dbReference type="PANTHER" id="PTHR48024">
    <property type="entry name" value="GEO13361P1-RELATED"/>
    <property type="match status" value="1"/>
</dbReference>
<dbReference type="InterPro" id="IPR012677">
    <property type="entry name" value="Nucleotide-bd_a/b_plait_sf"/>
</dbReference>
<evidence type="ECO:0000313" key="5">
    <source>
        <dbReference type="EMBL" id="RHY23890.1"/>
    </source>
</evidence>
<dbReference type="InterPro" id="IPR000504">
    <property type="entry name" value="RRM_dom"/>
</dbReference>
<gene>
    <name evidence="5" type="ORF">DYB32_009525</name>
</gene>
<name>A0A3R6YYB0_9STRA</name>
<evidence type="ECO:0000313" key="6">
    <source>
        <dbReference type="Proteomes" id="UP000285060"/>
    </source>
</evidence>
<feature type="domain" description="RRM" evidence="4">
    <location>
        <begin position="146"/>
        <end position="223"/>
    </location>
</feature>
<accession>A0A3R6YYB0</accession>
<dbReference type="SUPFAM" id="SSF54928">
    <property type="entry name" value="RNA-binding domain, RBD"/>
    <property type="match status" value="2"/>
</dbReference>
<dbReference type="PROSITE" id="PS50102">
    <property type="entry name" value="RRM"/>
    <property type="match status" value="2"/>
</dbReference>
<dbReference type="VEuPathDB" id="FungiDB:H310_06482"/>
<comment type="caution">
    <text evidence="5">The sequence shown here is derived from an EMBL/GenBank/DDBJ whole genome shotgun (WGS) entry which is preliminary data.</text>
</comment>
<sequence length="464" mass="50551">MAIVRIKENTNSIGENRKKFGGPEMSAPASPPPTTTTPQHQETSAVSERERGYYLPEGAEEERKVQEPASSPDAATKKRKIGEVDSTLHAHHHSTIDAEAEGKAIARLLSPFTREQIVSILISAALQHKSIYNEIRSMASVDVAHRKLFVRGLSWDTTTATMQQVFESFGKIEECTVIMDRNTGKSKGFGFVTYEDMESAERVLSVQPLEIDGRKCACNLAAVPENNPNAGPVKHNKPAHAPSYSQQYQQHQAPTYGYAQPPMASKVLYADLGPPGDESDRKLFLRGLDYNTTTESVTVEFQKYGDLEEVTIAKDRATGKSKGYAFIVYRHMGGAKRALAQPQKFIDGRATHCNLASQKNSNAGAQYGGHTPAPTQQPYRPPAAAAVPQVIAYPPHMYQQPAAATAYMGYAPAAPYGQPQEMYMMAAPQYAQQPMQPPPPTAYYHHPPAPANPAGGTAAAKPSQ</sequence>
<dbReference type="GO" id="GO:0003723">
    <property type="term" value="F:RNA binding"/>
    <property type="evidence" value="ECO:0007669"/>
    <property type="project" value="UniProtKB-UniRule"/>
</dbReference>
<protein>
    <recommendedName>
        <fullName evidence="4">RRM domain-containing protein</fullName>
    </recommendedName>
</protein>
<feature type="region of interest" description="Disordered" evidence="3">
    <location>
        <begin position="361"/>
        <end position="381"/>
    </location>
</feature>
<evidence type="ECO:0000256" key="2">
    <source>
        <dbReference type="PROSITE-ProRule" id="PRU00176"/>
    </source>
</evidence>
<dbReference type="Pfam" id="PF00076">
    <property type="entry name" value="RRM_1"/>
    <property type="match status" value="2"/>
</dbReference>
<dbReference type="AlphaFoldDB" id="A0A3R6YYB0"/>
<feature type="compositionally biased region" description="Low complexity" evidence="3">
    <location>
        <begin position="371"/>
        <end position="381"/>
    </location>
</feature>
<proteinExistence type="predicted"/>
<evidence type="ECO:0000259" key="4">
    <source>
        <dbReference type="PROSITE" id="PS50102"/>
    </source>
</evidence>
<dbReference type="EMBL" id="QUSY01001723">
    <property type="protein sequence ID" value="RHY23890.1"/>
    <property type="molecule type" value="Genomic_DNA"/>
</dbReference>
<feature type="compositionally biased region" description="Low complexity" evidence="3">
    <location>
        <begin position="452"/>
        <end position="464"/>
    </location>
</feature>
<dbReference type="Gene3D" id="3.30.70.330">
    <property type="match status" value="2"/>
</dbReference>
<dbReference type="Proteomes" id="UP000285060">
    <property type="component" value="Unassembled WGS sequence"/>
</dbReference>
<feature type="region of interest" description="Disordered" evidence="3">
    <location>
        <begin position="1"/>
        <end position="78"/>
    </location>
</feature>
<organism evidence="5 6">
    <name type="scientific">Aphanomyces invadans</name>
    <dbReference type="NCBI Taxonomy" id="157072"/>
    <lineage>
        <taxon>Eukaryota</taxon>
        <taxon>Sar</taxon>
        <taxon>Stramenopiles</taxon>
        <taxon>Oomycota</taxon>
        <taxon>Saprolegniomycetes</taxon>
        <taxon>Saprolegniales</taxon>
        <taxon>Verrucalvaceae</taxon>
        <taxon>Aphanomyces</taxon>
    </lineage>
</organism>
<reference evidence="5 6" key="1">
    <citation type="submission" date="2018-08" db="EMBL/GenBank/DDBJ databases">
        <title>Aphanomyces genome sequencing and annotation.</title>
        <authorList>
            <person name="Minardi D."/>
            <person name="Oidtmann B."/>
            <person name="Van Der Giezen M."/>
            <person name="Studholme D.J."/>
        </authorList>
    </citation>
    <scope>NUCLEOTIDE SEQUENCE [LARGE SCALE GENOMIC DNA]</scope>
    <source>
        <strain evidence="5 6">NJM0002</strain>
    </source>
</reference>